<name>A0A3L8DN35_OOCBI</name>
<evidence type="ECO:0000259" key="9">
    <source>
        <dbReference type="Pfam" id="PF00520"/>
    </source>
</evidence>
<keyword evidence="5" id="KW-0406">Ion transport</keyword>
<evidence type="ECO:0000256" key="1">
    <source>
        <dbReference type="ARBA" id="ARBA00004141"/>
    </source>
</evidence>
<protein>
    <recommendedName>
        <fullName evidence="9">Ion transport domain-containing protein</fullName>
    </recommendedName>
</protein>
<feature type="transmembrane region" description="Helical" evidence="8">
    <location>
        <begin position="79"/>
        <end position="104"/>
    </location>
</feature>
<accession>A0A3L8DN35</accession>
<dbReference type="PANTHER" id="PTHR10117">
    <property type="entry name" value="TRANSIENT RECEPTOR POTENTIAL CHANNEL"/>
    <property type="match status" value="1"/>
</dbReference>
<sequence length="275" mass="31713">MVRLDALEHVQTVAALDVRINGQRDLERKYWHKYDPTLIAEGIFCLATIMAFFKLLFICQLDYDLGPLQLSLVKMIRDVGHFVAIFGIIIMAFTVGLCKLYQYYNGMVQTDDESKLKTEQESSFVDFKSTLKTLFWAVFCMSPVESADVIIENLPGERESETIINYHSFTEFIGYLSFASFEFISVIVVLNMLIACMANTFTRVTDNVNVEWIFGRTEAYVDFMLTTTLPPPFCIFLIFTGLRPVIEYIKILFKPPPGKRARWDFMNCCYIVSML</sequence>
<dbReference type="GO" id="GO:0015279">
    <property type="term" value="F:store-operated calcium channel activity"/>
    <property type="evidence" value="ECO:0007669"/>
    <property type="project" value="TreeGrafter"/>
</dbReference>
<evidence type="ECO:0000256" key="7">
    <source>
        <dbReference type="ARBA" id="ARBA00023303"/>
    </source>
</evidence>
<comment type="subcellular location">
    <subcellularLocation>
        <location evidence="1">Membrane</location>
        <topology evidence="1">Multi-pass membrane protein</topology>
    </subcellularLocation>
</comment>
<feature type="transmembrane region" description="Helical" evidence="8">
    <location>
        <begin position="38"/>
        <end position="58"/>
    </location>
</feature>
<feature type="domain" description="Ion transport" evidence="9">
    <location>
        <begin position="44"/>
        <end position="207"/>
    </location>
</feature>
<dbReference type="InterPro" id="IPR005821">
    <property type="entry name" value="Ion_trans_dom"/>
</dbReference>
<evidence type="ECO:0000256" key="6">
    <source>
        <dbReference type="ARBA" id="ARBA00023136"/>
    </source>
</evidence>
<evidence type="ECO:0000256" key="3">
    <source>
        <dbReference type="ARBA" id="ARBA00022692"/>
    </source>
</evidence>
<dbReference type="OrthoDB" id="2373987at2759"/>
<dbReference type="PRINTS" id="PR01097">
    <property type="entry name" value="TRNSRECEPTRP"/>
</dbReference>
<organism evidence="10 11">
    <name type="scientific">Ooceraea biroi</name>
    <name type="common">Clonal raider ant</name>
    <name type="synonym">Cerapachys biroi</name>
    <dbReference type="NCBI Taxonomy" id="2015173"/>
    <lineage>
        <taxon>Eukaryota</taxon>
        <taxon>Metazoa</taxon>
        <taxon>Ecdysozoa</taxon>
        <taxon>Arthropoda</taxon>
        <taxon>Hexapoda</taxon>
        <taxon>Insecta</taxon>
        <taxon>Pterygota</taxon>
        <taxon>Neoptera</taxon>
        <taxon>Endopterygota</taxon>
        <taxon>Hymenoptera</taxon>
        <taxon>Apocrita</taxon>
        <taxon>Aculeata</taxon>
        <taxon>Formicoidea</taxon>
        <taxon>Formicidae</taxon>
        <taxon>Dorylinae</taxon>
        <taxon>Ooceraea</taxon>
    </lineage>
</organism>
<dbReference type="Proteomes" id="UP000279307">
    <property type="component" value="Chromosome 6"/>
</dbReference>
<evidence type="ECO:0000256" key="5">
    <source>
        <dbReference type="ARBA" id="ARBA00023065"/>
    </source>
</evidence>
<keyword evidence="6 8" id="KW-0472">Membrane</keyword>
<dbReference type="Pfam" id="PF00520">
    <property type="entry name" value="Ion_trans"/>
    <property type="match status" value="1"/>
</dbReference>
<evidence type="ECO:0000256" key="4">
    <source>
        <dbReference type="ARBA" id="ARBA00022989"/>
    </source>
</evidence>
<dbReference type="InterPro" id="IPR002153">
    <property type="entry name" value="TRPC_channel"/>
</dbReference>
<keyword evidence="7" id="KW-0407">Ion channel</keyword>
<evidence type="ECO:0000313" key="11">
    <source>
        <dbReference type="Proteomes" id="UP000279307"/>
    </source>
</evidence>
<dbReference type="Gene3D" id="1.10.287.70">
    <property type="match status" value="1"/>
</dbReference>
<evidence type="ECO:0000256" key="2">
    <source>
        <dbReference type="ARBA" id="ARBA00022448"/>
    </source>
</evidence>
<dbReference type="GO" id="GO:0034703">
    <property type="term" value="C:cation channel complex"/>
    <property type="evidence" value="ECO:0007669"/>
    <property type="project" value="TreeGrafter"/>
</dbReference>
<dbReference type="GO" id="GO:0070679">
    <property type="term" value="F:inositol 1,4,5 trisphosphate binding"/>
    <property type="evidence" value="ECO:0007669"/>
    <property type="project" value="TreeGrafter"/>
</dbReference>
<keyword evidence="4 8" id="KW-1133">Transmembrane helix</keyword>
<comment type="caution">
    <text evidence="10">The sequence shown here is derived from an EMBL/GenBank/DDBJ whole genome shotgun (WGS) entry which is preliminary data.</text>
</comment>
<dbReference type="AlphaFoldDB" id="A0A3L8DN35"/>
<gene>
    <name evidence="10" type="ORF">DMN91_006216</name>
</gene>
<evidence type="ECO:0000256" key="8">
    <source>
        <dbReference type="SAM" id="Phobius"/>
    </source>
</evidence>
<keyword evidence="2" id="KW-0813">Transport</keyword>
<dbReference type="GO" id="GO:0005886">
    <property type="term" value="C:plasma membrane"/>
    <property type="evidence" value="ECO:0007669"/>
    <property type="project" value="TreeGrafter"/>
</dbReference>
<feature type="transmembrane region" description="Helical" evidence="8">
    <location>
        <begin position="172"/>
        <end position="194"/>
    </location>
</feature>
<dbReference type="GO" id="GO:0051480">
    <property type="term" value="P:regulation of cytosolic calcium ion concentration"/>
    <property type="evidence" value="ECO:0007669"/>
    <property type="project" value="TreeGrafter"/>
</dbReference>
<evidence type="ECO:0000313" key="10">
    <source>
        <dbReference type="EMBL" id="RLU21840.1"/>
    </source>
</evidence>
<keyword evidence="3 8" id="KW-0812">Transmembrane</keyword>
<dbReference type="EMBL" id="QOIP01000006">
    <property type="protein sequence ID" value="RLU21840.1"/>
    <property type="molecule type" value="Genomic_DNA"/>
</dbReference>
<dbReference type="PANTHER" id="PTHR10117:SF54">
    <property type="entry name" value="TRANSIENT RECEPTOR POTENTIAL-GAMMA PROTEIN"/>
    <property type="match status" value="1"/>
</dbReference>
<proteinExistence type="predicted"/>
<reference evidence="10 11" key="1">
    <citation type="journal article" date="2018" name="Genome Res.">
        <title>The genomic architecture and molecular evolution of ant odorant receptors.</title>
        <authorList>
            <person name="McKenzie S.K."/>
            <person name="Kronauer D.J.C."/>
        </authorList>
    </citation>
    <scope>NUCLEOTIDE SEQUENCE [LARGE SCALE GENOMIC DNA]</scope>
    <source>
        <strain evidence="10">Clonal line C1</strain>
    </source>
</reference>